<keyword evidence="2 4" id="KW-0221">Differentiation</keyword>
<name>W1NDH0_AMBTC</name>
<protein>
    <recommendedName>
        <fullName evidence="4">FRIGIDA-like protein</fullName>
    </recommendedName>
</protein>
<dbReference type="OrthoDB" id="685090at2759"/>
<evidence type="ECO:0000256" key="5">
    <source>
        <dbReference type="SAM" id="MobiDB-lite"/>
    </source>
</evidence>
<dbReference type="GO" id="GO:0009908">
    <property type="term" value="P:flower development"/>
    <property type="evidence" value="ECO:0007669"/>
    <property type="project" value="UniProtKB-KW"/>
</dbReference>
<keyword evidence="4" id="KW-0217">Developmental protein</keyword>
<dbReference type="HOGENOM" id="CLU_026883_3_0_1"/>
<evidence type="ECO:0000313" key="7">
    <source>
        <dbReference type="Proteomes" id="UP000017836"/>
    </source>
</evidence>
<organism evidence="6 7">
    <name type="scientific">Amborella trichopoda</name>
    <dbReference type="NCBI Taxonomy" id="13333"/>
    <lineage>
        <taxon>Eukaryota</taxon>
        <taxon>Viridiplantae</taxon>
        <taxon>Streptophyta</taxon>
        <taxon>Embryophyta</taxon>
        <taxon>Tracheophyta</taxon>
        <taxon>Spermatophyta</taxon>
        <taxon>Magnoliopsida</taxon>
        <taxon>Amborellales</taxon>
        <taxon>Amborellaceae</taxon>
        <taxon>Amborella</taxon>
    </lineage>
</organism>
<evidence type="ECO:0000313" key="6">
    <source>
        <dbReference type="EMBL" id="ERM93512.1"/>
    </source>
</evidence>
<dbReference type="GO" id="GO:0030154">
    <property type="term" value="P:cell differentiation"/>
    <property type="evidence" value="ECO:0007669"/>
    <property type="project" value="UniProtKB-KW"/>
</dbReference>
<dbReference type="Pfam" id="PF07899">
    <property type="entry name" value="Frigida"/>
    <property type="match status" value="1"/>
</dbReference>
<dbReference type="PANTHER" id="PTHR31791">
    <property type="entry name" value="FRIGIDA-LIKE PROTEIN 3-RELATED"/>
    <property type="match status" value="1"/>
</dbReference>
<accession>W1NDH0</accession>
<dbReference type="eggNOG" id="ENOG502QVU4">
    <property type="taxonomic scope" value="Eukaryota"/>
</dbReference>
<feature type="region of interest" description="Disordered" evidence="5">
    <location>
        <begin position="396"/>
        <end position="424"/>
    </location>
</feature>
<reference evidence="7" key="1">
    <citation type="journal article" date="2013" name="Science">
        <title>The Amborella genome and the evolution of flowering plants.</title>
        <authorList>
            <consortium name="Amborella Genome Project"/>
        </authorList>
    </citation>
    <scope>NUCLEOTIDE SEQUENCE [LARGE SCALE GENOMIC DNA]</scope>
</reference>
<dbReference type="Proteomes" id="UP000017836">
    <property type="component" value="Unassembled WGS sequence"/>
</dbReference>
<dbReference type="PANTHER" id="PTHR31791:SF2">
    <property type="entry name" value="FRIGIDA-LIKE PROTEIN 4A-RELATED"/>
    <property type="match status" value="1"/>
</dbReference>
<gene>
    <name evidence="6" type="ORF">AMTR_s00004p00045050</name>
</gene>
<dbReference type="InterPro" id="IPR012474">
    <property type="entry name" value="Frigida"/>
</dbReference>
<comment type="similarity">
    <text evidence="1 4">Belongs to the Frigida family.</text>
</comment>
<dbReference type="EMBL" id="KI397628">
    <property type="protein sequence ID" value="ERM93512.1"/>
    <property type="molecule type" value="Genomic_DNA"/>
</dbReference>
<dbReference type="Gramene" id="ERM93512">
    <property type="protein sequence ID" value="ERM93512"/>
    <property type="gene ID" value="AMTR_s00004p00045050"/>
</dbReference>
<sequence>MATDTLQLAFQDLDKQRTLITNCTLLWKDLSHHFSSLEQHLQEKSQTLDTKSQTLDQQTQKTLEILEQREQSINYLEESAVTKLQQQKEAALLAAEKVAEEGNPNSNSDSNDRAIESKLRGFCQKMDSKGLWDFIVGKKKDIELVRTHLSNALLDCIDPSTLVLRAIEGVFPVDRRPSDREHDQRWACILLLELLVPILADPIVGPTRPVVTPKVRDKAKGMAKEWKEKLDSNGGVDNVKSPEVHTFLQHLVTFGITSGFDSGFLRDLLVAFAWRKQMPKLAVLLGLKDRMPDIIEELVNKGKQVDAVHFIVESGLIEKYPPVPLLEAYLRNSREVVASILKDGNNSTRAMHEAGIKEHAALRAVIKCVEEHKLESNLPLEPLQKRLAQIDKLKAERKKAAASSQQQNKRGRVGNGAALPPAKAGRLANSHFPARRVFVRSPNSGQSPQFPAPPPPYNYGQAYMGGNRSPTSLVDAYGYPPENAAPLAGGSYGLPENYGGYANYGMYQASYFR</sequence>
<keyword evidence="3 4" id="KW-0287">Flowering</keyword>
<dbReference type="OMA" id="SFCVKMD"/>
<dbReference type="KEGG" id="atr:18421414"/>
<keyword evidence="7" id="KW-1185">Reference proteome</keyword>
<evidence type="ECO:0000256" key="2">
    <source>
        <dbReference type="ARBA" id="ARBA00022782"/>
    </source>
</evidence>
<evidence type="ECO:0000256" key="4">
    <source>
        <dbReference type="RuleBase" id="RU364012"/>
    </source>
</evidence>
<proteinExistence type="inferred from homology"/>
<dbReference type="AlphaFoldDB" id="W1NDH0"/>
<evidence type="ECO:0000256" key="1">
    <source>
        <dbReference type="ARBA" id="ARBA00008956"/>
    </source>
</evidence>
<evidence type="ECO:0000256" key="3">
    <source>
        <dbReference type="ARBA" id="ARBA00023089"/>
    </source>
</evidence>